<dbReference type="InterPro" id="IPR046280">
    <property type="entry name" value="DUF6313"/>
</dbReference>
<evidence type="ECO:0000313" key="2">
    <source>
        <dbReference type="EMBL" id="AWW36360.1"/>
    </source>
</evidence>
<keyword evidence="1" id="KW-0812">Transmembrane</keyword>
<keyword evidence="3" id="KW-1185">Reference proteome</keyword>
<accession>A0A2Z4IUB9</accession>
<keyword evidence="1" id="KW-1133">Transmembrane helix</keyword>
<evidence type="ECO:0000256" key="1">
    <source>
        <dbReference type="SAM" id="Phobius"/>
    </source>
</evidence>
<evidence type="ECO:0000313" key="3">
    <source>
        <dbReference type="Proteomes" id="UP000249616"/>
    </source>
</evidence>
<proteinExistence type="predicted"/>
<organism evidence="2 3">
    <name type="scientific">Streptomyces cadmiisoli</name>
    <dbReference type="NCBI Taxonomy" id="2184053"/>
    <lineage>
        <taxon>Bacteria</taxon>
        <taxon>Bacillati</taxon>
        <taxon>Actinomycetota</taxon>
        <taxon>Actinomycetes</taxon>
        <taxon>Kitasatosporales</taxon>
        <taxon>Streptomycetaceae</taxon>
        <taxon>Streptomyces</taxon>
        <taxon>Streptomyces aurantiacus group</taxon>
    </lineage>
</organism>
<protein>
    <submittedName>
        <fullName evidence="2">Uncharacterized protein</fullName>
    </submittedName>
</protein>
<feature type="transmembrane region" description="Helical" evidence="1">
    <location>
        <begin position="45"/>
        <end position="63"/>
    </location>
</feature>
<sequence length="90" mass="9731">MLTAFLALYIINGVLLGWTRAYNVLTGIDSPGEATTQWCAWPLSLMGWAAIPALVGGAVGYAVTGQIQAHRTRELQEILEELRRSSAADN</sequence>
<dbReference type="AlphaFoldDB" id="A0A2Z4IUB9"/>
<gene>
    <name evidence="2" type="ORF">DN051_06660</name>
</gene>
<name>A0A2Z4IUB9_9ACTN</name>
<dbReference type="Proteomes" id="UP000249616">
    <property type="component" value="Chromosome"/>
</dbReference>
<dbReference type="Pfam" id="PF19832">
    <property type="entry name" value="DUF6313"/>
    <property type="match status" value="1"/>
</dbReference>
<dbReference type="EMBL" id="CP030073">
    <property type="protein sequence ID" value="AWW36360.1"/>
    <property type="molecule type" value="Genomic_DNA"/>
</dbReference>
<dbReference type="KEGG" id="scad:DN051_06660"/>
<reference evidence="2 3" key="1">
    <citation type="journal article" date="2019" name="Int. J. Syst. Evol. Microbiol.">
        <title>Streptomyces cadmiisoli sp. nov., a novel actinomycete isolated from cadmium-contaminated soil.</title>
        <authorList>
            <person name="Li K."/>
            <person name="Tang X."/>
            <person name="Zhao J."/>
            <person name="Guo Y."/>
            <person name="Tang Y."/>
            <person name="Gao J."/>
        </authorList>
    </citation>
    <scope>NUCLEOTIDE SEQUENCE [LARGE SCALE GENOMIC DNA]</scope>
    <source>
        <strain evidence="2 3">ZFG47</strain>
    </source>
</reference>
<keyword evidence="1" id="KW-0472">Membrane</keyword>